<feature type="transmembrane region" description="Helical" evidence="1">
    <location>
        <begin position="99"/>
        <end position="120"/>
    </location>
</feature>
<keyword evidence="1" id="KW-0472">Membrane</keyword>
<evidence type="ECO:0000256" key="1">
    <source>
        <dbReference type="SAM" id="Phobius"/>
    </source>
</evidence>
<feature type="chain" id="PRO_5017334305" evidence="2">
    <location>
        <begin position="30"/>
        <end position="186"/>
    </location>
</feature>
<sequence>MKLLMKRLIFTSVAMVAALFLDQATKYIAADIQLSNPLSNDYYIITLFEKLYRSAGVHFFLINVRHYFELSQLVLRVVVLPLIGVYMVYYVMTRKITSMSAFIGFGLMIGALLGNAVDIVTRGYVIDWIGCSFFISSAELNYAINVADIIAVFSAPIILVSIRYAQRRSVVSEPAHIVSFQDESVA</sequence>
<evidence type="ECO:0000313" key="4">
    <source>
        <dbReference type="Proteomes" id="UP000266426"/>
    </source>
</evidence>
<dbReference type="InterPro" id="IPR001872">
    <property type="entry name" value="Peptidase_A8"/>
</dbReference>
<evidence type="ECO:0000256" key="2">
    <source>
        <dbReference type="SAM" id="SignalP"/>
    </source>
</evidence>
<reference evidence="3 4" key="1">
    <citation type="journal article" date="2017" name="ISME J.">
        <title>Energy and carbon metabolisms in a deep terrestrial subsurface fluid microbial community.</title>
        <authorList>
            <person name="Momper L."/>
            <person name="Jungbluth S.P."/>
            <person name="Lee M.D."/>
            <person name="Amend J.P."/>
        </authorList>
    </citation>
    <scope>NUCLEOTIDE SEQUENCE [LARGE SCALE GENOMIC DNA]</scope>
    <source>
        <strain evidence="3">SURF_26</strain>
    </source>
</reference>
<feature type="transmembrane region" description="Helical" evidence="1">
    <location>
        <begin position="140"/>
        <end position="162"/>
    </location>
</feature>
<accession>A0A3A4QR16</accession>
<feature type="signal peptide" evidence="2">
    <location>
        <begin position="1"/>
        <end position="29"/>
    </location>
</feature>
<dbReference type="GO" id="GO:0004190">
    <property type="term" value="F:aspartic-type endopeptidase activity"/>
    <property type="evidence" value="ECO:0007669"/>
    <property type="project" value="InterPro"/>
</dbReference>
<keyword evidence="1" id="KW-0812">Transmembrane</keyword>
<gene>
    <name evidence="3" type="ORF">C4541_12715</name>
</gene>
<proteinExistence type="predicted"/>
<dbReference type="Proteomes" id="UP000266426">
    <property type="component" value="Unassembled WGS sequence"/>
</dbReference>
<dbReference type="GO" id="GO:0006508">
    <property type="term" value="P:proteolysis"/>
    <property type="evidence" value="ECO:0007669"/>
    <property type="project" value="InterPro"/>
</dbReference>
<organism evidence="3 4">
    <name type="scientific">Candidatus Auribacter fodinae</name>
    <dbReference type="NCBI Taxonomy" id="2093366"/>
    <lineage>
        <taxon>Bacteria</taxon>
        <taxon>Pseudomonadati</taxon>
        <taxon>Candidatus Auribacterota</taxon>
        <taxon>Candidatus Auribacteria</taxon>
        <taxon>Candidatus Auribacterales</taxon>
        <taxon>Candidatus Auribacteraceae</taxon>
        <taxon>Candidatus Auribacter</taxon>
    </lineage>
</organism>
<evidence type="ECO:0000313" key="3">
    <source>
        <dbReference type="EMBL" id="RJP56324.1"/>
    </source>
</evidence>
<dbReference type="EMBL" id="QZJZ01000097">
    <property type="protein sequence ID" value="RJP56324.1"/>
    <property type="molecule type" value="Genomic_DNA"/>
</dbReference>
<dbReference type="GO" id="GO:0016020">
    <property type="term" value="C:membrane"/>
    <property type="evidence" value="ECO:0007669"/>
    <property type="project" value="InterPro"/>
</dbReference>
<name>A0A3A4QR16_9BACT</name>
<comment type="caution">
    <text evidence="3">The sequence shown here is derived from an EMBL/GenBank/DDBJ whole genome shotgun (WGS) entry which is preliminary data.</text>
</comment>
<dbReference type="Pfam" id="PF01252">
    <property type="entry name" value="Peptidase_A8"/>
    <property type="match status" value="1"/>
</dbReference>
<feature type="transmembrane region" description="Helical" evidence="1">
    <location>
        <begin position="73"/>
        <end position="92"/>
    </location>
</feature>
<protein>
    <submittedName>
        <fullName evidence="3">Uncharacterized protein</fullName>
    </submittedName>
</protein>
<keyword evidence="1" id="KW-1133">Transmembrane helix</keyword>
<dbReference type="AlphaFoldDB" id="A0A3A4QR16"/>
<keyword evidence="2" id="KW-0732">Signal</keyword>